<dbReference type="GO" id="GO:0008413">
    <property type="term" value="F:8-oxo-7,8-dihydroguanosine triphosphate pyrophosphatase activity"/>
    <property type="evidence" value="ECO:0007669"/>
    <property type="project" value="TreeGrafter"/>
</dbReference>
<evidence type="ECO:0000313" key="14">
    <source>
        <dbReference type="EMBL" id="OGL98192.1"/>
    </source>
</evidence>
<proteinExistence type="inferred from homology"/>
<evidence type="ECO:0000256" key="2">
    <source>
        <dbReference type="ARBA" id="ARBA00005582"/>
    </source>
</evidence>
<evidence type="ECO:0000256" key="8">
    <source>
        <dbReference type="ARBA" id="ARBA00022842"/>
    </source>
</evidence>
<feature type="domain" description="Nudix hydrolase" evidence="13">
    <location>
        <begin position="7"/>
        <end position="138"/>
    </location>
</feature>
<comment type="catalytic activity">
    <reaction evidence="10">
        <text>8-oxo-dGTP + H2O = 8-oxo-dGMP + diphosphate + H(+)</text>
        <dbReference type="Rhea" id="RHEA:31575"/>
        <dbReference type="ChEBI" id="CHEBI:15377"/>
        <dbReference type="ChEBI" id="CHEBI:15378"/>
        <dbReference type="ChEBI" id="CHEBI:33019"/>
        <dbReference type="ChEBI" id="CHEBI:63224"/>
        <dbReference type="ChEBI" id="CHEBI:77896"/>
        <dbReference type="EC" id="3.6.1.55"/>
    </reaction>
</comment>
<evidence type="ECO:0000259" key="13">
    <source>
        <dbReference type="PROSITE" id="PS51462"/>
    </source>
</evidence>
<evidence type="ECO:0000256" key="4">
    <source>
        <dbReference type="ARBA" id="ARBA00022705"/>
    </source>
</evidence>
<evidence type="ECO:0000256" key="7">
    <source>
        <dbReference type="ARBA" id="ARBA00022801"/>
    </source>
</evidence>
<keyword evidence="6" id="KW-0227">DNA damage</keyword>
<evidence type="ECO:0000313" key="15">
    <source>
        <dbReference type="Proteomes" id="UP000176501"/>
    </source>
</evidence>
<evidence type="ECO:0000256" key="6">
    <source>
        <dbReference type="ARBA" id="ARBA00022763"/>
    </source>
</evidence>
<dbReference type="PROSITE" id="PS51462">
    <property type="entry name" value="NUDIX"/>
    <property type="match status" value="1"/>
</dbReference>
<evidence type="ECO:0000256" key="3">
    <source>
        <dbReference type="ARBA" id="ARBA00022457"/>
    </source>
</evidence>
<gene>
    <name evidence="14" type="ORF">A2304_03720</name>
</gene>
<dbReference type="Proteomes" id="UP000176501">
    <property type="component" value="Unassembled WGS sequence"/>
</dbReference>
<reference evidence="14 15" key="1">
    <citation type="journal article" date="2016" name="Nat. Commun.">
        <title>Thousands of microbial genomes shed light on interconnected biogeochemical processes in an aquifer system.</title>
        <authorList>
            <person name="Anantharaman K."/>
            <person name="Brown C.T."/>
            <person name="Hug L.A."/>
            <person name="Sharon I."/>
            <person name="Castelle C.J."/>
            <person name="Probst A.J."/>
            <person name="Thomas B.C."/>
            <person name="Singh A."/>
            <person name="Wilkins M.J."/>
            <person name="Karaoz U."/>
            <person name="Brodie E.L."/>
            <person name="Williams K.H."/>
            <person name="Hubbard S.S."/>
            <person name="Banfield J.F."/>
        </authorList>
    </citation>
    <scope>NUCLEOTIDE SEQUENCE [LARGE SCALE GENOMIC DNA]</scope>
</reference>
<keyword evidence="5" id="KW-0479">Metal-binding</keyword>
<comment type="cofactor">
    <cofactor evidence="1">
        <name>Mg(2+)</name>
        <dbReference type="ChEBI" id="CHEBI:18420"/>
    </cofactor>
</comment>
<keyword evidence="7 12" id="KW-0378">Hydrolase</keyword>
<name>A0A1F7W5U8_9BACT</name>
<dbReference type="GO" id="GO:0006260">
    <property type="term" value="P:DNA replication"/>
    <property type="evidence" value="ECO:0007669"/>
    <property type="project" value="UniProtKB-KW"/>
</dbReference>
<comment type="caution">
    <text evidence="14">The sequence shown here is derived from an EMBL/GenBank/DDBJ whole genome shotgun (WGS) entry which is preliminary data.</text>
</comment>
<evidence type="ECO:0000256" key="11">
    <source>
        <dbReference type="ARBA" id="ARBA00038905"/>
    </source>
</evidence>
<sequence length="138" mass="16007">MTDLPVKDVRIAVAMVIRDGNLLLLERRDANPMWDHKWEFPGGKIEEGEHPENAMRREVIEETGLEVIDAEFLGLHLHKWYLPDRILQVYLHCFRCGAGEGDIVREERGSYSHVWTKPQDALAFDLLEANADLIRKFL</sequence>
<keyword evidence="8" id="KW-0460">Magnesium</keyword>
<comment type="similarity">
    <text evidence="2 12">Belongs to the Nudix hydrolase family.</text>
</comment>
<dbReference type="PANTHER" id="PTHR47707:SF1">
    <property type="entry name" value="NUDIX HYDROLASE FAMILY PROTEIN"/>
    <property type="match status" value="1"/>
</dbReference>
<dbReference type="GO" id="GO:0006281">
    <property type="term" value="P:DNA repair"/>
    <property type="evidence" value="ECO:0007669"/>
    <property type="project" value="UniProtKB-KW"/>
</dbReference>
<dbReference type="PRINTS" id="PR00502">
    <property type="entry name" value="NUDIXFAMILY"/>
</dbReference>
<dbReference type="SUPFAM" id="SSF55811">
    <property type="entry name" value="Nudix"/>
    <property type="match status" value="1"/>
</dbReference>
<dbReference type="InterPro" id="IPR020084">
    <property type="entry name" value="NUDIX_hydrolase_CS"/>
</dbReference>
<keyword evidence="3" id="KW-0515">Mutator protein</keyword>
<dbReference type="InterPro" id="IPR015797">
    <property type="entry name" value="NUDIX_hydrolase-like_dom_sf"/>
</dbReference>
<dbReference type="GO" id="GO:0046872">
    <property type="term" value="F:metal ion binding"/>
    <property type="evidence" value="ECO:0007669"/>
    <property type="project" value="UniProtKB-KW"/>
</dbReference>
<dbReference type="EC" id="3.6.1.55" evidence="11"/>
<protein>
    <recommendedName>
        <fullName evidence="11">8-oxo-dGTP diphosphatase</fullName>
        <ecNumber evidence="11">3.6.1.55</ecNumber>
    </recommendedName>
</protein>
<organism evidence="14 15">
    <name type="scientific">Candidatus Uhrbacteria bacterium RIFOXYB2_FULL_57_15</name>
    <dbReference type="NCBI Taxonomy" id="1802422"/>
    <lineage>
        <taxon>Bacteria</taxon>
        <taxon>Candidatus Uhriibacteriota</taxon>
    </lineage>
</organism>
<dbReference type="GO" id="GO:0035539">
    <property type="term" value="F:8-oxo-7,8-dihydrodeoxyguanosine triphosphate pyrophosphatase activity"/>
    <property type="evidence" value="ECO:0007669"/>
    <property type="project" value="UniProtKB-EC"/>
</dbReference>
<evidence type="ECO:0000256" key="5">
    <source>
        <dbReference type="ARBA" id="ARBA00022723"/>
    </source>
</evidence>
<dbReference type="PROSITE" id="PS00893">
    <property type="entry name" value="NUDIX_BOX"/>
    <property type="match status" value="1"/>
</dbReference>
<dbReference type="EMBL" id="MGFE01000022">
    <property type="protein sequence ID" value="OGL98192.1"/>
    <property type="molecule type" value="Genomic_DNA"/>
</dbReference>
<keyword evidence="9" id="KW-0234">DNA repair</keyword>
<dbReference type="Gene3D" id="3.90.79.10">
    <property type="entry name" value="Nucleoside Triphosphate Pyrophosphohydrolase"/>
    <property type="match status" value="1"/>
</dbReference>
<evidence type="ECO:0000256" key="12">
    <source>
        <dbReference type="RuleBase" id="RU003476"/>
    </source>
</evidence>
<dbReference type="Pfam" id="PF00293">
    <property type="entry name" value="NUDIX"/>
    <property type="match status" value="1"/>
</dbReference>
<dbReference type="GO" id="GO:0044715">
    <property type="term" value="F:8-oxo-dGDP phosphatase activity"/>
    <property type="evidence" value="ECO:0007669"/>
    <property type="project" value="TreeGrafter"/>
</dbReference>
<evidence type="ECO:0000256" key="1">
    <source>
        <dbReference type="ARBA" id="ARBA00001946"/>
    </source>
</evidence>
<dbReference type="InterPro" id="IPR020476">
    <property type="entry name" value="Nudix_hydrolase"/>
</dbReference>
<dbReference type="GO" id="GO:0044716">
    <property type="term" value="F:8-oxo-GDP phosphatase activity"/>
    <property type="evidence" value="ECO:0007669"/>
    <property type="project" value="TreeGrafter"/>
</dbReference>
<dbReference type="InterPro" id="IPR000086">
    <property type="entry name" value="NUDIX_hydrolase_dom"/>
</dbReference>
<keyword evidence="4" id="KW-0235">DNA replication</keyword>
<accession>A0A1F7W5U8</accession>
<dbReference type="AlphaFoldDB" id="A0A1F7W5U8"/>
<dbReference type="InterPro" id="IPR047127">
    <property type="entry name" value="MutT-like"/>
</dbReference>
<dbReference type="PANTHER" id="PTHR47707">
    <property type="entry name" value="8-OXO-DGTP DIPHOSPHATASE"/>
    <property type="match status" value="1"/>
</dbReference>
<evidence type="ECO:0000256" key="10">
    <source>
        <dbReference type="ARBA" id="ARBA00035861"/>
    </source>
</evidence>
<evidence type="ECO:0000256" key="9">
    <source>
        <dbReference type="ARBA" id="ARBA00023204"/>
    </source>
</evidence>